<dbReference type="AlphaFoldDB" id="A0A9K3GRS5"/>
<gene>
    <name evidence="2" type="ORF">KIPB_017331</name>
</gene>
<sequence length="59" mass="6362">MDIDLSHLEDVMGESSDGSSLPDVVQLLAKLNQQVGPERDTLSQIRNTVLHQPPVPAGI</sequence>
<protein>
    <submittedName>
        <fullName evidence="2">Uncharacterized protein</fullName>
    </submittedName>
</protein>
<dbReference type="Proteomes" id="UP000265618">
    <property type="component" value="Unassembled WGS sequence"/>
</dbReference>
<accession>A0A9K3GRS5</accession>
<proteinExistence type="predicted"/>
<comment type="caution">
    <text evidence="2">The sequence shown here is derived from an EMBL/GenBank/DDBJ whole genome shotgun (WGS) entry which is preliminary data.</text>
</comment>
<organism evidence="2 3">
    <name type="scientific">Kipferlia bialata</name>
    <dbReference type="NCBI Taxonomy" id="797122"/>
    <lineage>
        <taxon>Eukaryota</taxon>
        <taxon>Metamonada</taxon>
        <taxon>Carpediemonas-like organisms</taxon>
        <taxon>Kipferlia</taxon>
    </lineage>
</organism>
<evidence type="ECO:0000313" key="3">
    <source>
        <dbReference type="Proteomes" id="UP000265618"/>
    </source>
</evidence>
<evidence type="ECO:0000256" key="1">
    <source>
        <dbReference type="SAM" id="MobiDB-lite"/>
    </source>
</evidence>
<feature type="non-terminal residue" evidence="2">
    <location>
        <position position="1"/>
    </location>
</feature>
<reference evidence="2 3" key="1">
    <citation type="journal article" date="2018" name="PLoS ONE">
        <title>The draft genome of Kipferlia bialata reveals reductive genome evolution in fornicate parasites.</title>
        <authorList>
            <person name="Tanifuji G."/>
            <person name="Takabayashi S."/>
            <person name="Kume K."/>
            <person name="Takagi M."/>
            <person name="Nakayama T."/>
            <person name="Kamikawa R."/>
            <person name="Inagaki Y."/>
            <person name="Hashimoto T."/>
        </authorList>
    </citation>
    <scope>NUCLEOTIDE SEQUENCE [LARGE SCALE GENOMIC DNA]</scope>
    <source>
        <strain evidence="2">NY0173</strain>
    </source>
</reference>
<dbReference type="EMBL" id="BDIP01011472">
    <property type="protein sequence ID" value="GIQ93102.1"/>
    <property type="molecule type" value="Genomic_DNA"/>
</dbReference>
<evidence type="ECO:0000313" key="2">
    <source>
        <dbReference type="EMBL" id="GIQ93102.1"/>
    </source>
</evidence>
<feature type="compositionally biased region" description="Basic and acidic residues" evidence="1">
    <location>
        <begin position="1"/>
        <end position="10"/>
    </location>
</feature>
<keyword evidence="3" id="KW-1185">Reference proteome</keyword>
<name>A0A9K3GRS5_9EUKA</name>
<feature type="region of interest" description="Disordered" evidence="1">
    <location>
        <begin position="1"/>
        <end position="20"/>
    </location>
</feature>